<dbReference type="CDD" id="cd06225">
    <property type="entry name" value="HAMP"/>
    <property type="match status" value="1"/>
</dbReference>
<dbReference type="GO" id="GO:0006935">
    <property type="term" value="P:chemotaxis"/>
    <property type="evidence" value="ECO:0007669"/>
    <property type="project" value="UniProtKB-KW"/>
</dbReference>
<evidence type="ECO:0000256" key="4">
    <source>
        <dbReference type="PROSITE-ProRule" id="PRU00284"/>
    </source>
</evidence>
<keyword evidence="9" id="KW-1185">Reference proteome</keyword>
<proteinExistence type="inferred from homology"/>
<evidence type="ECO:0000313" key="9">
    <source>
        <dbReference type="Proteomes" id="UP000633219"/>
    </source>
</evidence>
<dbReference type="CDD" id="cd11386">
    <property type="entry name" value="MCP_signal"/>
    <property type="match status" value="1"/>
</dbReference>
<evidence type="ECO:0000259" key="6">
    <source>
        <dbReference type="PROSITE" id="PS50111"/>
    </source>
</evidence>
<comment type="subcellular location">
    <subcellularLocation>
        <location evidence="1">Membrane</location>
    </subcellularLocation>
</comment>
<dbReference type="EMBL" id="JAEQNC010000018">
    <property type="protein sequence ID" value="MBL0375052.1"/>
    <property type="molecule type" value="Genomic_DNA"/>
</dbReference>
<dbReference type="AlphaFoldDB" id="A0A937CRQ7"/>
<feature type="coiled-coil region" evidence="5">
    <location>
        <begin position="254"/>
        <end position="281"/>
    </location>
</feature>
<dbReference type="PROSITE" id="PS50885">
    <property type="entry name" value="HAMP"/>
    <property type="match status" value="1"/>
</dbReference>
<evidence type="ECO:0000256" key="3">
    <source>
        <dbReference type="ARBA" id="ARBA00029447"/>
    </source>
</evidence>
<dbReference type="InterPro" id="IPR003660">
    <property type="entry name" value="HAMP_dom"/>
</dbReference>
<dbReference type="GO" id="GO:0019825">
    <property type="term" value="F:oxygen binding"/>
    <property type="evidence" value="ECO:0007669"/>
    <property type="project" value="InterPro"/>
</dbReference>
<keyword evidence="5" id="KW-0175">Coiled coil</keyword>
<dbReference type="PROSITE" id="PS50111">
    <property type="entry name" value="CHEMOTAXIS_TRANSDUC_2"/>
    <property type="match status" value="1"/>
</dbReference>
<name>A0A937CRQ7_9HYPH</name>
<dbReference type="SUPFAM" id="SSF46458">
    <property type="entry name" value="Globin-like"/>
    <property type="match status" value="1"/>
</dbReference>
<sequence>MTPHFAGTRELEDRLAFMEIHQQEKEILRDIAPTVMGAIGPALDVFYRKIRETAQTAHFFRDDGHVAQAGGRQRDHWAMIVEGAYPQAYEDAVKTIGSVHARIGLEPRWYIGGYSLVLEQLLHALIRQRSPRPQKSYIWRKAPPVSSDKLAHEVSTLVKAALLDIELAISVYLANLDDARQKAEAQQVQSLDMIAEALKRLADGDLSVTVDDSLSSKSEKLVRNFNAAVQNLQTVITSVGSASGNVLSGATEIARSTEESSLQAERRAAALEETAVAVEELAGAIKSTAAGAQLATRTVGDIKQHADESANVVRKTVAAISAIETTSKQIAQIITVIDEIAFQTNLLALNAGVEAARAGDAGRGFAVVASEVRALAQRSASAAKEINGLISASTDQVREGVRLVGETENWLTAVAEAFQSISGIVNDVTRSVQTQAGGISEISAAINQIDQASQRNTAMTEENAAASQLLAQEARSLAALVAKFQIGSSDRPVVELQARSPRTAAG</sequence>
<comment type="caution">
    <text evidence="8">The sequence shown here is derived from an EMBL/GenBank/DDBJ whole genome shotgun (WGS) entry which is preliminary data.</text>
</comment>
<dbReference type="Pfam" id="PF00015">
    <property type="entry name" value="MCPsignal"/>
    <property type="match status" value="1"/>
</dbReference>
<dbReference type="InterPro" id="IPR012292">
    <property type="entry name" value="Globin/Proto"/>
</dbReference>
<dbReference type="RefSeq" id="WP_201663603.1">
    <property type="nucleotide sequence ID" value="NZ_JAEQNC010000018.1"/>
</dbReference>
<dbReference type="InterPro" id="IPR004090">
    <property type="entry name" value="Chemotax_Me-accpt_rcpt"/>
</dbReference>
<dbReference type="GO" id="GO:0007165">
    <property type="term" value="P:signal transduction"/>
    <property type="evidence" value="ECO:0007669"/>
    <property type="project" value="UniProtKB-KW"/>
</dbReference>
<dbReference type="FunFam" id="1.10.287.950:FF:000001">
    <property type="entry name" value="Methyl-accepting chemotaxis sensory transducer"/>
    <property type="match status" value="1"/>
</dbReference>
<evidence type="ECO:0000313" key="8">
    <source>
        <dbReference type="EMBL" id="MBL0375052.1"/>
    </source>
</evidence>
<organism evidence="8 9">
    <name type="scientific">Rhizobium setariae</name>
    <dbReference type="NCBI Taxonomy" id="2801340"/>
    <lineage>
        <taxon>Bacteria</taxon>
        <taxon>Pseudomonadati</taxon>
        <taxon>Pseudomonadota</taxon>
        <taxon>Alphaproteobacteria</taxon>
        <taxon>Hyphomicrobiales</taxon>
        <taxon>Rhizobiaceae</taxon>
        <taxon>Rhizobium/Agrobacterium group</taxon>
        <taxon>Rhizobium</taxon>
    </lineage>
</organism>
<reference evidence="8" key="1">
    <citation type="submission" date="2021-01" db="EMBL/GenBank/DDBJ databases">
        <title>Rhizobium sp. strain KVB221 16S ribosomal RNA gene Genome sequencing and assembly.</title>
        <authorList>
            <person name="Kang M."/>
        </authorList>
    </citation>
    <scope>NUCLEOTIDE SEQUENCE</scope>
    <source>
        <strain evidence="8">KVB221</strain>
    </source>
</reference>
<evidence type="ECO:0000259" key="7">
    <source>
        <dbReference type="PROSITE" id="PS50885"/>
    </source>
</evidence>
<dbReference type="Pfam" id="PF11563">
    <property type="entry name" value="Protoglobin"/>
    <property type="match status" value="1"/>
</dbReference>
<dbReference type="InterPro" id="IPR044398">
    <property type="entry name" value="Globin-sensor_dom"/>
</dbReference>
<keyword evidence="4" id="KW-0807">Transducer</keyword>
<evidence type="ECO:0000256" key="5">
    <source>
        <dbReference type="SAM" id="Coils"/>
    </source>
</evidence>
<dbReference type="Gene3D" id="1.10.287.950">
    <property type="entry name" value="Methyl-accepting chemotaxis protein"/>
    <property type="match status" value="1"/>
</dbReference>
<dbReference type="InterPro" id="IPR009050">
    <property type="entry name" value="Globin-like_sf"/>
</dbReference>
<feature type="domain" description="HAMP" evidence="7">
    <location>
        <begin position="185"/>
        <end position="237"/>
    </location>
</feature>
<dbReference type="InterPro" id="IPR004089">
    <property type="entry name" value="MCPsignal_dom"/>
</dbReference>
<accession>A0A937CRQ7</accession>
<comment type="similarity">
    <text evidence="3">Belongs to the methyl-accepting chemotaxis (MCP) protein family.</text>
</comment>
<dbReference type="SMART" id="SM00283">
    <property type="entry name" value="MA"/>
    <property type="match status" value="1"/>
</dbReference>
<evidence type="ECO:0000256" key="2">
    <source>
        <dbReference type="ARBA" id="ARBA00022500"/>
    </source>
</evidence>
<dbReference type="SUPFAM" id="SSF58104">
    <property type="entry name" value="Methyl-accepting chemotaxis protein (MCP) signaling domain"/>
    <property type="match status" value="1"/>
</dbReference>
<dbReference type="PRINTS" id="PR00260">
    <property type="entry name" value="CHEMTRNSDUCR"/>
</dbReference>
<dbReference type="Proteomes" id="UP000633219">
    <property type="component" value="Unassembled WGS sequence"/>
</dbReference>
<dbReference type="InterPro" id="IPR051310">
    <property type="entry name" value="MCP_chemotaxis"/>
</dbReference>
<keyword evidence="2" id="KW-0145">Chemotaxis</keyword>
<dbReference type="CDD" id="cd01068">
    <property type="entry name" value="globin_sensor"/>
    <property type="match status" value="1"/>
</dbReference>
<protein>
    <submittedName>
        <fullName evidence="8">Globin-coupled sensor protein</fullName>
    </submittedName>
</protein>
<dbReference type="GO" id="GO:0020037">
    <property type="term" value="F:heme binding"/>
    <property type="evidence" value="ECO:0007669"/>
    <property type="project" value="InterPro"/>
</dbReference>
<feature type="domain" description="Methyl-accepting transducer" evidence="6">
    <location>
        <begin position="242"/>
        <end position="471"/>
    </location>
</feature>
<dbReference type="PANTHER" id="PTHR43531:SF11">
    <property type="entry name" value="METHYL-ACCEPTING CHEMOTAXIS PROTEIN 3"/>
    <property type="match status" value="1"/>
</dbReference>
<dbReference type="PANTHER" id="PTHR43531">
    <property type="entry name" value="PROTEIN ICFG"/>
    <property type="match status" value="1"/>
</dbReference>
<evidence type="ECO:0000256" key="1">
    <source>
        <dbReference type="ARBA" id="ARBA00004370"/>
    </source>
</evidence>
<dbReference type="InterPro" id="IPR039379">
    <property type="entry name" value="Protoglobin_sensor_dom"/>
</dbReference>
<gene>
    <name evidence="8" type="ORF">JJB09_23855</name>
</gene>
<dbReference type="GO" id="GO:0016020">
    <property type="term" value="C:membrane"/>
    <property type="evidence" value="ECO:0007669"/>
    <property type="project" value="UniProtKB-SubCell"/>
</dbReference>
<dbReference type="GO" id="GO:0004888">
    <property type="term" value="F:transmembrane signaling receptor activity"/>
    <property type="evidence" value="ECO:0007669"/>
    <property type="project" value="InterPro"/>
</dbReference>
<dbReference type="Gene3D" id="1.10.490.10">
    <property type="entry name" value="Globins"/>
    <property type="match status" value="1"/>
</dbReference>